<dbReference type="HOGENOM" id="CLU_914059_0_0_2"/>
<evidence type="ECO:0000313" key="3">
    <source>
        <dbReference type="EMBL" id="CCE71126.1"/>
    </source>
</evidence>
<reference evidence="2" key="3">
    <citation type="journal article" date="2001" name="Genome Res.">
        <title>Genome evolution at the genus level: comparison of three complete genomes of hyperthermophilic archaea.</title>
        <authorList>
            <person name="Lecompte O."/>
            <person name="Ripp R."/>
            <person name="Puzos-Barbe V."/>
            <person name="Duprat S."/>
            <person name="Heilig R."/>
            <person name="Dietrich J."/>
            <person name="Thierry J.C."/>
            <person name="Poch O."/>
        </authorList>
    </citation>
    <scope>NUCLEOTIDE SEQUENCE</scope>
    <source>
        <strain evidence="2">Orsay</strain>
    </source>
</reference>
<gene>
    <name evidence="2" type="ordered locus">PAB1251</name>
</gene>
<reference evidence="2 4" key="4">
    <citation type="journal article" date="2003" name="Mol. Microbiol.">
        <title>An integrated analysis of the genome of the hyperthermophilic archaeon Pyrococcus abyssi.</title>
        <authorList>
            <person name="Cohen G."/>
            <person name="Barbe V."/>
            <person name="Flament D."/>
            <person name="Galperin M."/>
            <person name="Heilig R."/>
            <person name="Ripp R."/>
            <person name="Lecompte O."/>
            <person name="Prieur D."/>
            <person name="Poch O."/>
            <person name="Quellerou J."/>
            <person name="Thierry J.C."/>
            <person name="Van der Oost J."/>
            <person name="Weissenbach J."/>
            <person name="Zivanovic Y."/>
            <person name="Forterre P."/>
        </authorList>
    </citation>
    <scope>NUCLEOTIDE SEQUENCE [LARGE SCALE GENOMIC DNA]</scope>
    <source>
        <strain evidence="4">GE5 / Orsay</strain>
        <strain evidence="2">Orsay</strain>
    </source>
</reference>
<dbReference type="eggNOG" id="arCOG03156">
    <property type="taxonomic scope" value="Archaea"/>
</dbReference>
<evidence type="ECO:0000313" key="4">
    <source>
        <dbReference type="Proteomes" id="UP000000810"/>
    </source>
</evidence>
<dbReference type="PROSITE" id="PS50819">
    <property type="entry name" value="INTEIN_ENDONUCLEASE"/>
    <property type="match status" value="1"/>
</dbReference>
<protein>
    <submittedName>
        <fullName evidence="3">Intein/rRNA intron-related DNA endonuclease</fullName>
    </submittedName>
</protein>
<dbReference type="InterPro" id="IPR004860">
    <property type="entry name" value="LAGLIDADG_dom"/>
</dbReference>
<dbReference type="InterPro" id="IPR004042">
    <property type="entry name" value="Intein_endonuc_central"/>
</dbReference>
<evidence type="ECO:0000313" key="5">
    <source>
        <dbReference type="Proteomes" id="UP000009139"/>
    </source>
</evidence>
<keyword evidence="3" id="KW-0540">Nuclease</keyword>
<keyword evidence="3" id="KW-0255">Endonuclease</keyword>
<dbReference type="Proteomes" id="UP000009139">
    <property type="component" value="Chromosome"/>
</dbReference>
<dbReference type="PATRIC" id="fig|272844.11.peg.1772"/>
<dbReference type="InterPro" id="IPR027434">
    <property type="entry name" value="Homing_endonucl"/>
</dbReference>
<reference evidence="2" key="1">
    <citation type="submission" date="1999-07" db="EMBL/GenBank/DDBJ databases">
        <authorList>
            <person name="Genoscope"/>
        </authorList>
    </citation>
    <scope>NUCLEOTIDE SEQUENCE</scope>
    <source>
        <strain evidence="2">Orsay</strain>
    </source>
</reference>
<sequence length="276" mass="32026">MRKLSELSLDEVEKVKQRILELRNEGFSYSRIVEAIREEFEVTISKPTVIRWCKGITDPANKIKRVNLEPSQSLAYIIGVYFGGGSLDADEKYRYRIKLKVIDKEFAEAFSNALKDIGANPRLYFESSTGRWCVEATSKELYMFLSKPKEELFKIGEMFPREFIRGFFDSEGCFCFDKKANAGFLAMSNYDLDILEFIRGLLLTKFGIKGSINLTKRKGTSVNIKGKRYFYSSDLYELRISGIKDITEFYAKINITINRKRVLVEKYLKTKGYYQT</sequence>
<dbReference type="PIR" id="D75015">
    <property type="entry name" value="D75015"/>
</dbReference>
<dbReference type="STRING" id="272844.PAB1251"/>
<proteinExistence type="predicted"/>
<keyword evidence="3" id="KW-0378">Hydrolase</keyword>
<dbReference type="Proteomes" id="UP000000810">
    <property type="component" value="Chromosome"/>
</dbReference>
<dbReference type="AlphaFoldDB" id="Q9UY50"/>
<evidence type="ECO:0000313" key="2">
    <source>
        <dbReference type="EMBL" id="CAB50562.1"/>
    </source>
</evidence>
<feature type="domain" description="DOD-type homing endonuclease" evidence="1">
    <location>
        <begin position="77"/>
        <end position="208"/>
    </location>
</feature>
<name>Q9UY50_PYRAB</name>
<dbReference type="Pfam" id="PF14528">
    <property type="entry name" value="LAGLIDADG_3"/>
    <property type="match status" value="2"/>
</dbReference>
<evidence type="ECO:0000259" key="1">
    <source>
        <dbReference type="PROSITE" id="PS50819"/>
    </source>
</evidence>
<dbReference type="GO" id="GO:0004519">
    <property type="term" value="F:endonuclease activity"/>
    <property type="evidence" value="ECO:0007669"/>
    <property type="project" value="UniProtKB-KW"/>
</dbReference>
<dbReference type="Gene3D" id="3.10.28.10">
    <property type="entry name" value="Homing endonucleases"/>
    <property type="match status" value="1"/>
</dbReference>
<reference evidence="3 5" key="5">
    <citation type="journal article" date="2012" name="Curr. Microbiol.">
        <title>Re-annotation of two hyperthermophilic archaea Pyrococcus abyssi GE5 and Pyrococcus furiosus DSM 3638.</title>
        <authorList>
            <person name="Gao J."/>
            <person name="Wang J."/>
        </authorList>
    </citation>
    <scope>GENOME REANNOTATION</scope>
    <source>
        <strain evidence="3">GE5</strain>
        <strain evidence="5">GE5 / Orsay</strain>
    </source>
</reference>
<accession>Q9UY50</accession>
<dbReference type="OrthoDB" id="65293at2157"/>
<dbReference type="EMBL" id="HE613800">
    <property type="protein sequence ID" value="CCE71126.1"/>
    <property type="molecule type" value="Genomic_DNA"/>
</dbReference>
<keyword evidence="4" id="KW-1185">Reference proteome</keyword>
<dbReference type="EMBL" id="AJ248288">
    <property type="protein sequence ID" value="CAB50562.1"/>
    <property type="molecule type" value="Genomic_DNA"/>
</dbReference>
<organism evidence="2 4">
    <name type="scientific">Pyrococcus abyssi (strain GE5 / Orsay)</name>
    <dbReference type="NCBI Taxonomy" id="272844"/>
    <lineage>
        <taxon>Archaea</taxon>
        <taxon>Methanobacteriati</taxon>
        <taxon>Methanobacteriota</taxon>
        <taxon>Thermococci</taxon>
        <taxon>Thermococcales</taxon>
        <taxon>Thermococcaceae</taxon>
        <taxon>Pyrococcus</taxon>
    </lineage>
</organism>
<dbReference type="KEGG" id="pab:PAB1251"/>
<dbReference type="SUPFAM" id="SSF55608">
    <property type="entry name" value="Homing endonucleases"/>
    <property type="match status" value="2"/>
</dbReference>
<reference evidence="2" key="2">
    <citation type="journal article" date="2000" name="J. Mol. Biol.">
        <title>Archaeal homologs of eukaryotic methylation guide small nucleolar RNAs: lessons from the Pyrococcus genomes.</title>
        <authorList>
            <person name="Gaspin C."/>
            <person name="Cavaille J."/>
            <person name="Erauso G."/>
        </authorList>
    </citation>
    <scope>NUCLEOTIDE SEQUENCE</scope>
    <source>
        <strain evidence="2">Orsay</strain>
    </source>
</reference>